<protein>
    <recommendedName>
        <fullName evidence="4">Cohesin domain-containing protein</fullName>
    </recommendedName>
</protein>
<gene>
    <name evidence="2" type="ORF">OMM_05688</name>
</gene>
<organism evidence="2 3">
    <name type="scientific">Candidatus Magnetoglobus multicellularis str. Araruama</name>
    <dbReference type="NCBI Taxonomy" id="890399"/>
    <lineage>
        <taxon>Bacteria</taxon>
        <taxon>Pseudomonadati</taxon>
        <taxon>Thermodesulfobacteriota</taxon>
        <taxon>Desulfobacteria</taxon>
        <taxon>Desulfobacterales</taxon>
        <taxon>Desulfobacteraceae</taxon>
        <taxon>Candidatus Magnetoglobus</taxon>
    </lineage>
</organism>
<name>A0A1V1NUV5_9BACT</name>
<comment type="caution">
    <text evidence="2">The sequence shown here is derived from an EMBL/GenBank/DDBJ whole genome shotgun (WGS) entry which is preliminary data.</text>
</comment>
<dbReference type="EMBL" id="ATBP01002036">
    <property type="protein sequence ID" value="ETR66360.1"/>
    <property type="molecule type" value="Genomic_DNA"/>
</dbReference>
<dbReference type="InterPro" id="IPR018247">
    <property type="entry name" value="EF_Hand_1_Ca_BS"/>
</dbReference>
<dbReference type="Gene3D" id="2.60.40.680">
    <property type="match status" value="1"/>
</dbReference>
<dbReference type="InterPro" id="IPR008965">
    <property type="entry name" value="CBM2/CBM3_carb-bd_dom_sf"/>
</dbReference>
<dbReference type="SUPFAM" id="SSF49384">
    <property type="entry name" value="Carbohydrate-binding domain"/>
    <property type="match status" value="1"/>
</dbReference>
<feature type="chain" id="PRO_5010695655" description="Cohesin domain-containing protein" evidence="1">
    <location>
        <begin position="22"/>
        <end position="194"/>
    </location>
</feature>
<evidence type="ECO:0000256" key="1">
    <source>
        <dbReference type="SAM" id="SignalP"/>
    </source>
</evidence>
<sequence length="194" mass="21566">MKRGCCYVIAFFFMYVCTCEAVHLSISTDLTATGTWIEIPIHISESNNINAGGFSLRLDYDNTVLFNPEVITEGTLTEGKSFFTKVPDDEYGGKFAVGVMMNLGQLTDTILVKIRLHPKEIFHYSPISLVAEKTNFHDPSLYPIETTVSKKLVMVQTAEGLQVKSVLCDYNNDGLLNIQDVLVIMKNLFGVGPN</sequence>
<evidence type="ECO:0000313" key="3">
    <source>
        <dbReference type="Proteomes" id="UP000189670"/>
    </source>
</evidence>
<dbReference type="Proteomes" id="UP000189670">
    <property type="component" value="Unassembled WGS sequence"/>
</dbReference>
<dbReference type="AlphaFoldDB" id="A0A1V1NUV5"/>
<dbReference type="GO" id="GO:0030246">
    <property type="term" value="F:carbohydrate binding"/>
    <property type="evidence" value="ECO:0007669"/>
    <property type="project" value="InterPro"/>
</dbReference>
<dbReference type="PROSITE" id="PS00018">
    <property type="entry name" value="EF_HAND_1"/>
    <property type="match status" value="1"/>
</dbReference>
<evidence type="ECO:0000313" key="2">
    <source>
        <dbReference type="EMBL" id="ETR66360.1"/>
    </source>
</evidence>
<feature type="signal peptide" evidence="1">
    <location>
        <begin position="1"/>
        <end position="21"/>
    </location>
</feature>
<reference evidence="3" key="1">
    <citation type="submission" date="2012-11" db="EMBL/GenBank/DDBJ databases">
        <authorList>
            <person name="Lucero-Rivera Y.E."/>
            <person name="Tovar-Ramirez D."/>
        </authorList>
    </citation>
    <scope>NUCLEOTIDE SEQUENCE [LARGE SCALE GENOMIC DNA]</scope>
    <source>
        <strain evidence="3">Araruama</strain>
    </source>
</reference>
<accession>A0A1V1NUV5</accession>
<evidence type="ECO:0008006" key="4">
    <source>
        <dbReference type="Google" id="ProtNLM"/>
    </source>
</evidence>
<proteinExistence type="predicted"/>
<keyword evidence="1" id="KW-0732">Signal</keyword>